<evidence type="ECO:0000256" key="11">
    <source>
        <dbReference type="HAMAP-Rule" id="MF_00165"/>
    </source>
</evidence>
<sequence length="243" mass="26470">MERTAIPPRSARGLLITFEGGDGAGKTTHIRFLADHLRQHGREVVCVREPGATAVGERLREVVLDPALPELAPMTELFIYEAARAQLVHEVIAPALQRGAVVLCDRFSDSTVAYQGYGRGIALNLVRQANDLACQGVEPDRTVLMVTGAPASVGLHRATRRTGADRIEQAGEAFHERVAQGFDMLAAAHADRVRVVTSASRKSDTSRKIFAQLSDLFPWMADRQLCPDALFDALDAPREARHG</sequence>
<dbReference type="GO" id="GO:0004798">
    <property type="term" value="F:dTMP kinase activity"/>
    <property type="evidence" value="ECO:0007669"/>
    <property type="project" value="UniProtKB-UniRule"/>
</dbReference>
<name>A0A6M8J8P3_9ACTN</name>
<comment type="catalytic activity">
    <reaction evidence="9 11">
        <text>dTMP + ATP = dTDP + ADP</text>
        <dbReference type="Rhea" id="RHEA:13517"/>
        <dbReference type="ChEBI" id="CHEBI:30616"/>
        <dbReference type="ChEBI" id="CHEBI:58369"/>
        <dbReference type="ChEBI" id="CHEBI:63528"/>
        <dbReference type="ChEBI" id="CHEBI:456216"/>
        <dbReference type="EC" id="2.7.4.9"/>
    </reaction>
</comment>
<dbReference type="Proteomes" id="UP000503297">
    <property type="component" value="Chromosome"/>
</dbReference>
<dbReference type="AlphaFoldDB" id="A0A6M8J8P3"/>
<comment type="function">
    <text evidence="10 11">Phosphorylation of dTMP to form dTDP in both de novo and salvage pathways of dTTP synthesis.</text>
</comment>
<keyword evidence="7 11" id="KW-0418">Kinase</keyword>
<evidence type="ECO:0000256" key="10">
    <source>
        <dbReference type="ARBA" id="ARBA00057735"/>
    </source>
</evidence>
<evidence type="ECO:0000256" key="8">
    <source>
        <dbReference type="ARBA" id="ARBA00022840"/>
    </source>
</evidence>
<proteinExistence type="inferred from homology"/>
<gene>
    <name evidence="11 12" type="primary">tmk</name>
    <name evidence="12" type="ORF">HLV38_03035</name>
</gene>
<keyword evidence="6 11" id="KW-0547">Nucleotide-binding</keyword>
<dbReference type="PANTHER" id="PTHR10344:SF4">
    <property type="entry name" value="UMP-CMP KINASE 2, MITOCHONDRIAL"/>
    <property type="match status" value="1"/>
</dbReference>
<evidence type="ECO:0000256" key="3">
    <source>
        <dbReference type="ARBA" id="ARBA00017144"/>
    </source>
</evidence>
<dbReference type="GO" id="GO:0006235">
    <property type="term" value="P:dTTP biosynthetic process"/>
    <property type="evidence" value="ECO:0007669"/>
    <property type="project" value="UniProtKB-UniRule"/>
</dbReference>
<dbReference type="GO" id="GO:0006233">
    <property type="term" value="P:dTDP biosynthetic process"/>
    <property type="evidence" value="ECO:0007669"/>
    <property type="project" value="InterPro"/>
</dbReference>
<protein>
    <recommendedName>
        <fullName evidence="3 11">Thymidylate kinase</fullName>
        <ecNumber evidence="2 11">2.7.4.9</ecNumber>
    </recommendedName>
    <alternativeName>
        <fullName evidence="11">dTMP kinase</fullName>
    </alternativeName>
</protein>
<dbReference type="PROSITE" id="PS01331">
    <property type="entry name" value="THYMIDYLATE_KINASE"/>
    <property type="match status" value="1"/>
</dbReference>
<evidence type="ECO:0000256" key="1">
    <source>
        <dbReference type="ARBA" id="ARBA00009776"/>
    </source>
</evidence>
<keyword evidence="13" id="KW-1185">Reference proteome</keyword>
<evidence type="ECO:0000256" key="9">
    <source>
        <dbReference type="ARBA" id="ARBA00048743"/>
    </source>
</evidence>
<dbReference type="PANTHER" id="PTHR10344">
    <property type="entry name" value="THYMIDYLATE KINASE"/>
    <property type="match status" value="1"/>
</dbReference>
<dbReference type="CDD" id="cd01672">
    <property type="entry name" value="TMPK"/>
    <property type="match status" value="1"/>
</dbReference>
<dbReference type="GO" id="GO:0005829">
    <property type="term" value="C:cytosol"/>
    <property type="evidence" value="ECO:0007669"/>
    <property type="project" value="TreeGrafter"/>
</dbReference>
<evidence type="ECO:0000256" key="4">
    <source>
        <dbReference type="ARBA" id="ARBA00022679"/>
    </source>
</evidence>
<dbReference type="InterPro" id="IPR027417">
    <property type="entry name" value="P-loop_NTPase"/>
</dbReference>
<dbReference type="Pfam" id="PF02223">
    <property type="entry name" value="Thymidylate_kin"/>
    <property type="match status" value="1"/>
</dbReference>
<comment type="similarity">
    <text evidence="1 11">Belongs to the thymidylate kinase family.</text>
</comment>
<dbReference type="EMBL" id="CP053716">
    <property type="protein sequence ID" value="QKF07212.1"/>
    <property type="molecule type" value="Genomic_DNA"/>
</dbReference>
<dbReference type="GO" id="GO:0005524">
    <property type="term" value="F:ATP binding"/>
    <property type="evidence" value="ECO:0007669"/>
    <property type="project" value="UniProtKB-UniRule"/>
</dbReference>
<dbReference type="KEGG" id="bwa:HLV38_03035"/>
<dbReference type="EC" id="2.7.4.9" evidence="2 11"/>
<dbReference type="Gene3D" id="3.40.50.300">
    <property type="entry name" value="P-loop containing nucleotide triphosphate hydrolases"/>
    <property type="match status" value="1"/>
</dbReference>
<evidence type="ECO:0000313" key="12">
    <source>
        <dbReference type="EMBL" id="QKF07212.1"/>
    </source>
</evidence>
<accession>A0A6M8J8P3</accession>
<dbReference type="FunFam" id="3.40.50.300:FF:000225">
    <property type="entry name" value="Thymidylate kinase"/>
    <property type="match status" value="1"/>
</dbReference>
<dbReference type="RefSeq" id="WP_172163244.1">
    <property type="nucleotide sequence ID" value="NZ_CP053716.1"/>
</dbReference>
<evidence type="ECO:0000256" key="2">
    <source>
        <dbReference type="ARBA" id="ARBA00012980"/>
    </source>
</evidence>
<dbReference type="SUPFAM" id="SSF52540">
    <property type="entry name" value="P-loop containing nucleoside triphosphate hydrolases"/>
    <property type="match status" value="1"/>
</dbReference>
<keyword evidence="4 11" id="KW-0808">Transferase</keyword>
<reference evidence="13" key="1">
    <citation type="submission" date="2020-05" db="EMBL/GenBank/DDBJ databases">
        <title>Novel species in genus Nocardioides.</title>
        <authorList>
            <person name="Zhang G."/>
        </authorList>
    </citation>
    <scope>NUCLEOTIDE SEQUENCE [LARGE SCALE GENOMIC DNA]</scope>
    <source>
        <strain evidence="13">zg-1050</strain>
    </source>
</reference>
<evidence type="ECO:0000256" key="6">
    <source>
        <dbReference type="ARBA" id="ARBA00022741"/>
    </source>
</evidence>
<dbReference type="InterPro" id="IPR018095">
    <property type="entry name" value="Thymidylate_kin_CS"/>
</dbReference>
<organism evidence="12 13">
    <name type="scientific">Berryella wangjianweii</name>
    <dbReference type="NCBI Taxonomy" id="2734634"/>
    <lineage>
        <taxon>Bacteria</taxon>
        <taxon>Bacillati</taxon>
        <taxon>Actinomycetota</taxon>
        <taxon>Coriobacteriia</taxon>
        <taxon>Eggerthellales</taxon>
        <taxon>Eggerthellaceae</taxon>
        <taxon>Berryella</taxon>
    </lineage>
</organism>
<evidence type="ECO:0000256" key="7">
    <source>
        <dbReference type="ARBA" id="ARBA00022777"/>
    </source>
</evidence>
<dbReference type="InterPro" id="IPR039430">
    <property type="entry name" value="Thymidylate_kin-like_dom"/>
</dbReference>
<feature type="binding site" evidence="11">
    <location>
        <begin position="20"/>
        <end position="27"/>
    </location>
    <ligand>
        <name>ATP</name>
        <dbReference type="ChEBI" id="CHEBI:30616"/>
    </ligand>
</feature>
<dbReference type="GO" id="GO:0006227">
    <property type="term" value="P:dUDP biosynthetic process"/>
    <property type="evidence" value="ECO:0007669"/>
    <property type="project" value="TreeGrafter"/>
</dbReference>
<keyword evidence="5 11" id="KW-0545">Nucleotide biosynthesis</keyword>
<keyword evidence="8 11" id="KW-0067">ATP-binding</keyword>
<dbReference type="InterPro" id="IPR018094">
    <property type="entry name" value="Thymidylate_kinase"/>
</dbReference>
<evidence type="ECO:0000313" key="13">
    <source>
        <dbReference type="Proteomes" id="UP000503297"/>
    </source>
</evidence>
<dbReference type="HAMAP" id="MF_00165">
    <property type="entry name" value="Thymidylate_kinase"/>
    <property type="match status" value="1"/>
</dbReference>
<dbReference type="NCBIfam" id="TIGR00041">
    <property type="entry name" value="DTMP_kinase"/>
    <property type="match status" value="1"/>
</dbReference>
<evidence type="ECO:0000256" key="5">
    <source>
        <dbReference type="ARBA" id="ARBA00022727"/>
    </source>
</evidence>